<evidence type="ECO:0000313" key="2">
    <source>
        <dbReference type="Proteomes" id="UP001596456"/>
    </source>
</evidence>
<organism evidence="1 2">
    <name type="scientific">Rhodocista pekingensis</name>
    <dbReference type="NCBI Taxonomy" id="201185"/>
    <lineage>
        <taxon>Bacteria</taxon>
        <taxon>Pseudomonadati</taxon>
        <taxon>Pseudomonadota</taxon>
        <taxon>Alphaproteobacteria</taxon>
        <taxon>Rhodospirillales</taxon>
        <taxon>Azospirillaceae</taxon>
        <taxon>Rhodocista</taxon>
    </lineage>
</organism>
<reference evidence="2" key="1">
    <citation type="journal article" date="2019" name="Int. J. Syst. Evol. Microbiol.">
        <title>The Global Catalogue of Microorganisms (GCM) 10K type strain sequencing project: providing services to taxonomists for standard genome sequencing and annotation.</title>
        <authorList>
            <consortium name="The Broad Institute Genomics Platform"/>
            <consortium name="The Broad Institute Genome Sequencing Center for Infectious Disease"/>
            <person name="Wu L."/>
            <person name="Ma J."/>
        </authorList>
    </citation>
    <scope>NUCLEOTIDE SEQUENCE [LARGE SCALE GENOMIC DNA]</scope>
    <source>
        <strain evidence="2">CGMCC 1.16275</strain>
    </source>
</reference>
<dbReference type="Proteomes" id="UP001596456">
    <property type="component" value="Unassembled WGS sequence"/>
</dbReference>
<protein>
    <submittedName>
        <fullName evidence="1">dATP pyrophosphohydrolase</fullName>
    </submittedName>
</protein>
<name>A0ABW2KQM8_9PROT</name>
<keyword evidence="2" id="KW-1185">Reference proteome</keyword>
<dbReference type="EMBL" id="JBHTCM010000004">
    <property type="protein sequence ID" value="MFC7331690.1"/>
    <property type="molecule type" value="Genomic_DNA"/>
</dbReference>
<gene>
    <name evidence="1" type="ORF">ACFQPS_00815</name>
</gene>
<dbReference type="InterPro" id="IPR039968">
    <property type="entry name" value="BcerS-like"/>
</dbReference>
<dbReference type="PANTHER" id="PTHR41368">
    <property type="entry name" value="PROTEIN YGHO"/>
    <property type="match status" value="1"/>
</dbReference>
<sequence length="387" mass="44078">MSAAELLEPAGAGVEIVPVTTPAEMDRFIRLPYRLHANHANWVPPLLLERRETLDRKKNPFFQYAEVAFFLAVRDGRDVGRISAQVDRQRLSLRPDGVGHFGLIDGEDDPAIFAALTAAAEDWLRRHGMTHVMGPFDLSINEQMGLLVDGFDTPPMLLMAHDFPYVAPRLEALGYGKEKDVYAYYYDIRDEFPKAVRRMLDRPLPPGTVLRPVDMSRFLEEIRSLTEIFNEAWFDNWGFAPLTPTDTDYLASSIRPLIEKDLVWFIEIGGEPAAFIVVLPNLNEAITDLDGKLLPFGWAKLLWRLKVRGLKTARVPLMGVKRKFAKGLSGGQFSWLLIDACRRSCLKRGIQAFELGWILEENGAMRRMLENINARIYKTYRIYGKPL</sequence>
<proteinExistence type="predicted"/>
<dbReference type="InterPro" id="IPR016181">
    <property type="entry name" value="Acyl_CoA_acyltransferase"/>
</dbReference>
<dbReference type="RefSeq" id="WP_377355622.1">
    <property type="nucleotide sequence ID" value="NZ_JBHTCM010000004.1"/>
</dbReference>
<accession>A0ABW2KQM8</accession>
<dbReference type="SUPFAM" id="SSF55729">
    <property type="entry name" value="Acyl-CoA N-acyltransferases (Nat)"/>
    <property type="match status" value="1"/>
</dbReference>
<comment type="caution">
    <text evidence="1">The sequence shown here is derived from an EMBL/GenBank/DDBJ whole genome shotgun (WGS) entry which is preliminary data.</text>
</comment>
<evidence type="ECO:0000313" key="1">
    <source>
        <dbReference type="EMBL" id="MFC7331690.1"/>
    </source>
</evidence>
<dbReference type="Gene3D" id="3.40.630.30">
    <property type="match status" value="1"/>
</dbReference>
<dbReference type="PANTHER" id="PTHR41368:SF1">
    <property type="entry name" value="PROTEIN YGHO"/>
    <property type="match status" value="1"/>
</dbReference>